<dbReference type="EMBL" id="OZ035833">
    <property type="protein sequence ID" value="CAL1572503.1"/>
    <property type="molecule type" value="Genomic_DNA"/>
</dbReference>
<reference evidence="1 2" key="1">
    <citation type="submission" date="2024-04" db="EMBL/GenBank/DDBJ databases">
        <authorList>
            <person name="Waldvogel A.-M."/>
            <person name="Schoenle A."/>
        </authorList>
    </citation>
    <scope>NUCLEOTIDE SEQUENCE [LARGE SCALE GENOMIC DNA]</scope>
</reference>
<dbReference type="AlphaFoldDB" id="A0AAV2J4P4"/>
<organism evidence="1 2">
    <name type="scientific">Knipowitschia caucasica</name>
    <name type="common">Caucasian dwarf goby</name>
    <name type="synonym">Pomatoschistus caucasicus</name>
    <dbReference type="NCBI Taxonomy" id="637954"/>
    <lineage>
        <taxon>Eukaryota</taxon>
        <taxon>Metazoa</taxon>
        <taxon>Chordata</taxon>
        <taxon>Craniata</taxon>
        <taxon>Vertebrata</taxon>
        <taxon>Euteleostomi</taxon>
        <taxon>Actinopterygii</taxon>
        <taxon>Neopterygii</taxon>
        <taxon>Teleostei</taxon>
        <taxon>Neoteleostei</taxon>
        <taxon>Acanthomorphata</taxon>
        <taxon>Gobiaria</taxon>
        <taxon>Gobiiformes</taxon>
        <taxon>Gobioidei</taxon>
        <taxon>Gobiidae</taxon>
        <taxon>Gobiinae</taxon>
        <taxon>Knipowitschia</taxon>
    </lineage>
</organism>
<protein>
    <submittedName>
        <fullName evidence="1">Uncharacterized protein</fullName>
    </submittedName>
</protein>
<accession>A0AAV2J4P4</accession>
<name>A0AAV2J4P4_KNICA</name>
<evidence type="ECO:0000313" key="2">
    <source>
        <dbReference type="Proteomes" id="UP001497482"/>
    </source>
</evidence>
<sequence>MGREGLRRLWSGYPMHIWAGPSPCTNSQASWSSGGLSFPGAGPSTQCRACHRGDTILPLTAIPVFLPAPSPPTIWPHPSPVLLCEDVGRSSRHHSFIAYRSFIQLG</sequence>
<gene>
    <name evidence="1" type="ORF">KC01_LOCUS4535</name>
</gene>
<dbReference type="Proteomes" id="UP001497482">
    <property type="component" value="Chromosome 11"/>
</dbReference>
<keyword evidence="2" id="KW-1185">Reference proteome</keyword>
<evidence type="ECO:0000313" key="1">
    <source>
        <dbReference type="EMBL" id="CAL1572503.1"/>
    </source>
</evidence>
<proteinExistence type="predicted"/>